<feature type="domain" description="Protein kinase" evidence="3">
    <location>
        <begin position="14"/>
        <end position="279"/>
    </location>
</feature>
<feature type="compositionally biased region" description="Polar residues" evidence="2">
    <location>
        <begin position="517"/>
        <end position="537"/>
    </location>
</feature>
<comment type="caution">
    <text evidence="4">The sequence shown here is derived from an EMBL/GenBank/DDBJ whole genome shotgun (WGS) entry which is preliminary data.</text>
</comment>
<evidence type="ECO:0000313" key="5">
    <source>
        <dbReference type="Proteomes" id="UP000179807"/>
    </source>
</evidence>
<dbReference type="Gene3D" id="1.10.510.10">
    <property type="entry name" value="Transferase(Phosphotransferase) domain 1"/>
    <property type="match status" value="1"/>
</dbReference>
<keyword evidence="1" id="KW-0175">Coiled coil</keyword>
<feature type="region of interest" description="Disordered" evidence="2">
    <location>
        <begin position="391"/>
        <end position="781"/>
    </location>
</feature>
<dbReference type="SMART" id="SM00220">
    <property type="entry name" value="S_TKc"/>
    <property type="match status" value="1"/>
</dbReference>
<reference evidence="4" key="1">
    <citation type="submission" date="2016-10" db="EMBL/GenBank/DDBJ databases">
        <authorList>
            <person name="Benchimol M."/>
            <person name="Almeida L.G."/>
            <person name="Vasconcelos A.T."/>
            <person name="Perreira-Neves A."/>
            <person name="Rosa I.A."/>
            <person name="Tasca T."/>
            <person name="Bogo M.R."/>
            <person name="de Souza W."/>
        </authorList>
    </citation>
    <scope>NUCLEOTIDE SEQUENCE [LARGE SCALE GENOMIC DNA]</scope>
    <source>
        <strain evidence="4">K</strain>
    </source>
</reference>
<dbReference type="PANTHER" id="PTHR44329">
    <property type="entry name" value="SERINE/THREONINE-PROTEIN KINASE TNNI3K-RELATED"/>
    <property type="match status" value="1"/>
</dbReference>
<keyword evidence="5" id="KW-1185">Reference proteome</keyword>
<feature type="compositionally biased region" description="Pro residues" evidence="2">
    <location>
        <begin position="608"/>
        <end position="620"/>
    </location>
</feature>
<evidence type="ECO:0000259" key="3">
    <source>
        <dbReference type="PROSITE" id="PS50011"/>
    </source>
</evidence>
<feature type="coiled-coil region" evidence="1">
    <location>
        <begin position="314"/>
        <end position="348"/>
    </location>
</feature>
<evidence type="ECO:0000256" key="1">
    <source>
        <dbReference type="SAM" id="Coils"/>
    </source>
</evidence>
<feature type="compositionally biased region" description="Low complexity" evidence="2">
    <location>
        <begin position="417"/>
        <end position="470"/>
    </location>
</feature>
<evidence type="ECO:0000313" key="4">
    <source>
        <dbReference type="EMBL" id="OHT06703.1"/>
    </source>
</evidence>
<feature type="compositionally biased region" description="Polar residues" evidence="2">
    <location>
        <begin position="676"/>
        <end position="687"/>
    </location>
</feature>
<dbReference type="PROSITE" id="PS50011">
    <property type="entry name" value="PROTEIN_KINASE_DOM"/>
    <property type="match status" value="1"/>
</dbReference>
<evidence type="ECO:0000256" key="2">
    <source>
        <dbReference type="SAM" id="MobiDB-lite"/>
    </source>
</evidence>
<protein>
    <recommendedName>
        <fullName evidence="3">Protein kinase domain-containing protein</fullName>
    </recommendedName>
</protein>
<organism evidence="4 5">
    <name type="scientific">Tritrichomonas foetus</name>
    <dbReference type="NCBI Taxonomy" id="1144522"/>
    <lineage>
        <taxon>Eukaryota</taxon>
        <taxon>Metamonada</taxon>
        <taxon>Parabasalia</taxon>
        <taxon>Tritrichomonadida</taxon>
        <taxon>Tritrichomonadidae</taxon>
        <taxon>Tritrichomonas</taxon>
    </lineage>
</organism>
<accession>A0A1J4K5M7</accession>
<dbReference type="GeneID" id="94838883"/>
<dbReference type="GO" id="GO:0005524">
    <property type="term" value="F:ATP binding"/>
    <property type="evidence" value="ECO:0007669"/>
    <property type="project" value="InterPro"/>
</dbReference>
<dbReference type="Pfam" id="PF00069">
    <property type="entry name" value="Pkinase"/>
    <property type="match status" value="1"/>
</dbReference>
<gene>
    <name evidence="4" type="ORF">TRFO_25163</name>
</gene>
<dbReference type="OrthoDB" id="1668230at2759"/>
<feature type="compositionally biased region" description="Low complexity" evidence="2">
    <location>
        <begin position="720"/>
        <end position="730"/>
    </location>
</feature>
<dbReference type="InterPro" id="IPR011009">
    <property type="entry name" value="Kinase-like_dom_sf"/>
</dbReference>
<dbReference type="RefSeq" id="XP_068359839.1">
    <property type="nucleotide sequence ID" value="XM_068504179.1"/>
</dbReference>
<dbReference type="Proteomes" id="UP000179807">
    <property type="component" value="Unassembled WGS sequence"/>
</dbReference>
<dbReference type="GO" id="GO:0004674">
    <property type="term" value="F:protein serine/threonine kinase activity"/>
    <property type="evidence" value="ECO:0007669"/>
    <property type="project" value="TreeGrafter"/>
</dbReference>
<dbReference type="EMBL" id="MLAK01000717">
    <property type="protein sequence ID" value="OHT06703.1"/>
    <property type="molecule type" value="Genomic_DNA"/>
</dbReference>
<feature type="compositionally biased region" description="Low complexity" evidence="2">
    <location>
        <begin position="538"/>
        <end position="573"/>
    </location>
</feature>
<dbReference type="AlphaFoldDB" id="A0A1J4K5M7"/>
<sequence length="969" mass="108462">MIEKSPVQISPSHFEKVCQLGTGSVGKVYLAKEKSTQRHYAIKFIKTNLSDNSEITSHVNVISSLYHMAILRPFGYSLPDHAKKRPMSIVNEYQNNGSLLTLLSKPELMTDFIRMKILFGVAKGLRFIHENRLIHGALTPGNILLTNNWEPVISDYSMGKIAPKKRKYSTRDMSFFAPEFFSSSLFSAQAIDTGGSELSSSVDVFSYGMIAYAVITKNLPFGENEKDPKTKILNGERPPLTGNIPECWQRLISQCWDKEPSKRPTFESIVLRFLKNEFFLPLKDIESIQMRNYQTNCLSSSFATKALIKTIDQIESLSDANKTLNRIVENLKRNVEVLTINMTQIQRNFKGGIGEERENVKLNINADHPNNNRPNWAAINQNRRFSTKQPIRPMIEPNPANFPKMGQNNPIKPTMIPPNLNGSGNSSVNNPPLTNTNNSNSSNQSNNISTTNLNIINNTNNSLVNNPESNQSFTGPKSNLNQNNTNDKNNVTEVFPSITAMPKPESQPKDLSPFPTYGSQKTLSKSNTDISIPNSNQTNNTNETDSKDNSNNSNTTNNNNNNTNATNTNNVNDVDNDKNKGKNDDAFPALKVSTNDLKKENQFNFKEPVPPQQIPAPIPPQQRMSLTTPPPAVVQQIPEPTSHKPRLSLQPSNKTRLSRTGKHAASPNGPKRNENSRLFASSPNLPKSVNMPPKVPTRFSKENIQHPVANNNIPQPPKPQQQQSQQEKQSAFALFHSQYISPSQQNNNNTDSSPNGGLSNNFSSNVSLNPNNNILGGSKKLSKAPNVLSKNKMSFKNLLENAQFPYAYAPFDGIFAHLTNEVKGNLVEKGIVTITGNSADRNRENSLHEIINFEWNKCWTSANVPNSYIQFDFGVHQICITHYTIKTYLCGQGYSHLKNWVVEGCNTGQWYEIDRRDDNNELNGKSRVATFQVASTGDFQMIRLRQTGPNHYGDNYLILTNIEFFGDFI</sequence>
<dbReference type="SUPFAM" id="SSF56112">
    <property type="entry name" value="Protein kinase-like (PK-like)"/>
    <property type="match status" value="1"/>
</dbReference>
<dbReference type="VEuPathDB" id="TrichDB:TRFO_25163"/>
<dbReference type="InterPro" id="IPR051681">
    <property type="entry name" value="Ser/Thr_Kinases-Pseudokinases"/>
</dbReference>
<feature type="compositionally biased region" description="Low complexity" evidence="2">
    <location>
        <begin position="479"/>
        <end position="489"/>
    </location>
</feature>
<feature type="compositionally biased region" description="Basic and acidic residues" evidence="2">
    <location>
        <begin position="575"/>
        <end position="585"/>
    </location>
</feature>
<name>A0A1J4K5M7_9EUKA</name>
<feature type="compositionally biased region" description="Polar residues" evidence="2">
    <location>
        <begin position="738"/>
        <end position="751"/>
    </location>
</feature>
<proteinExistence type="predicted"/>
<dbReference type="InterPro" id="IPR000719">
    <property type="entry name" value="Prot_kinase_dom"/>
</dbReference>
<feature type="compositionally biased region" description="Low complexity" evidence="2">
    <location>
        <begin position="752"/>
        <end position="773"/>
    </location>
</feature>